<dbReference type="GeneTree" id="ENSGT00390000011926"/>
<name>A0A674MJ87_TAKRU</name>
<dbReference type="PANTHER" id="PTHR28601:SF1">
    <property type="entry name" value="COILED-COIL DOMAIN-CONTAINING PROTEIN 24"/>
    <property type="match status" value="1"/>
</dbReference>
<organism evidence="2 3">
    <name type="scientific">Takifugu rubripes</name>
    <name type="common">Japanese pufferfish</name>
    <name type="synonym">Fugu rubripes</name>
    <dbReference type="NCBI Taxonomy" id="31033"/>
    <lineage>
        <taxon>Eukaryota</taxon>
        <taxon>Metazoa</taxon>
        <taxon>Chordata</taxon>
        <taxon>Craniata</taxon>
        <taxon>Vertebrata</taxon>
        <taxon>Euteleostomi</taxon>
        <taxon>Actinopterygii</taxon>
        <taxon>Neopterygii</taxon>
        <taxon>Teleostei</taxon>
        <taxon>Neoteleostei</taxon>
        <taxon>Acanthomorphata</taxon>
        <taxon>Eupercaria</taxon>
        <taxon>Tetraodontiformes</taxon>
        <taxon>Tetradontoidea</taxon>
        <taxon>Tetraodontidae</taxon>
        <taxon>Takifugu</taxon>
    </lineage>
</organism>
<proteinExistence type="predicted"/>
<evidence type="ECO:0000313" key="2">
    <source>
        <dbReference type="Ensembl" id="ENSTRUP00000061079.1"/>
    </source>
</evidence>
<protein>
    <submittedName>
        <fullName evidence="2">Coiled-coil domain containing 24</fullName>
    </submittedName>
</protein>
<gene>
    <name evidence="2" type="primary">ccdc24</name>
</gene>
<feature type="region of interest" description="Disordered" evidence="1">
    <location>
        <begin position="59"/>
        <end position="78"/>
    </location>
</feature>
<reference evidence="2" key="2">
    <citation type="submission" date="2025-08" db="UniProtKB">
        <authorList>
            <consortium name="Ensembl"/>
        </authorList>
    </citation>
    <scope>IDENTIFICATION</scope>
</reference>
<dbReference type="PANTHER" id="PTHR28601">
    <property type="entry name" value="COILED-COIL DOMAIN-CONTAINING PROTEIN 24"/>
    <property type="match status" value="1"/>
</dbReference>
<evidence type="ECO:0000313" key="3">
    <source>
        <dbReference type="Proteomes" id="UP000005226"/>
    </source>
</evidence>
<dbReference type="Proteomes" id="UP000005226">
    <property type="component" value="Chromosome 22"/>
</dbReference>
<dbReference type="Pfam" id="PF15669">
    <property type="entry name" value="CCDC24"/>
    <property type="match status" value="1"/>
</dbReference>
<reference evidence="2" key="3">
    <citation type="submission" date="2025-09" db="UniProtKB">
        <authorList>
            <consortium name="Ensembl"/>
        </authorList>
    </citation>
    <scope>IDENTIFICATION</scope>
</reference>
<accession>A0A674MJ87</accession>
<sequence length="274" mass="30438">MQSPDETQLCWPSQSLWSLIAEHVPGSELPKIRTALGNSLVDMYIDLYAEAEMWESLSAQRGPGRGGGAAPRPPQLADPPAIKELVRAEVKMLLQTLRERSSAGRSSEDMVFHYEPAVVDYVLGDSGGSSSKNAVHETRSWSRCSVRSTAADEIEAVRDKLNIANIGQVVDRLKSVLAEECRALNKLLKHLKDDIKQRCKSQSGKQEPTLQDLKDLRGAVQKDLRLFSCSQAASRPTWSAVNQKVSQTRFRLACLITTYLINTVFTLFSSSRMF</sequence>
<reference evidence="2 3" key="1">
    <citation type="journal article" date="2011" name="Genome Biol. Evol.">
        <title>Integration of the genetic map and genome assembly of fugu facilitates insights into distinct features of genome evolution in teleosts and mammals.</title>
        <authorList>
            <person name="Kai W."/>
            <person name="Kikuchi K."/>
            <person name="Tohari S."/>
            <person name="Chew A.K."/>
            <person name="Tay A."/>
            <person name="Fujiwara A."/>
            <person name="Hosoya S."/>
            <person name="Suetake H."/>
            <person name="Naruse K."/>
            <person name="Brenner S."/>
            <person name="Suzuki Y."/>
            <person name="Venkatesh B."/>
        </authorList>
    </citation>
    <scope>NUCLEOTIDE SEQUENCE [LARGE SCALE GENOMIC DNA]</scope>
</reference>
<dbReference type="InterPro" id="IPR031367">
    <property type="entry name" value="CCDC24"/>
</dbReference>
<dbReference type="AlphaFoldDB" id="A0A674MJ87"/>
<keyword evidence="3" id="KW-1185">Reference proteome</keyword>
<dbReference type="Ensembl" id="ENSTRUT00000066361.1">
    <property type="protein sequence ID" value="ENSTRUP00000061079.1"/>
    <property type="gene ID" value="ENSTRUG00000022073.2"/>
</dbReference>
<evidence type="ECO:0000256" key="1">
    <source>
        <dbReference type="SAM" id="MobiDB-lite"/>
    </source>
</evidence>